<dbReference type="Gene3D" id="3.90.550.10">
    <property type="entry name" value="Spore Coat Polysaccharide Biosynthesis Protein SpsA, Chain A"/>
    <property type="match status" value="1"/>
</dbReference>
<dbReference type="InterPro" id="IPR029044">
    <property type="entry name" value="Nucleotide-diphossugar_trans"/>
</dbReference>
<reference evidence="2" key="1">
    <citation type="submission" date="2023-01" db="EMBL/GenBank/DDBJ databases">
        <title>Human gut microbiome strain richness.</title>
        <authorList>
            <person name="Chen-Liaw A."/>
        </authorList>
    </citation>
    <scope>NUCLEOTIDE SEQUENCE</scope>
    <source>
        <strain evidence="2">RTP21484st1_B7_RTP21484_190118</strain>
    </source>
</reference>
<evidence type="ECO:0000313" key="2">
    <source>
        <dbReference type="EMBL" id="MDB9223119.1"/>
    </source>
</evidence>
<dbReference type="Pfam" id="PF00535">
    <property type="entry name" value="Glycos_transf_2"/>
    <property type="match status" value="1"/>
</dbReference>
<feature type="domain" description="Glycosyltransferase 2-like" evidence="1">
    <location>
        <begin position="14"/>
        <end position="178"/>
    </location>
</feature>
<name>A0AAW6FHZ7_9BACT</name>
<accession>A0AAW6FHZ7</accession>
<dbReference type="Proteomes" id="UP001212263">
    <property type="component" value="Unassembled WGS sequence"/>
</dbReference>
<keyword evidence="2" id="KW-0328">Glycosyltransferase</keyword>
<dbReference type="AlphaFoldDB" id="A0AAW6FHZ7"/>
<sequence>MRENEPLMVTILCLVYNHESYIRQCLEGFVMQKTNFRFEAIVHDDASTDGTAAIIREYAEKYPDIIKPIFETENQYSKGDGSLGRIMTAHTHGKYVAICEGDDYWIDPLKLQRQVDFLEGNPEYVLTYTGAYIVNANSEKQRWRYFLQKRYSGDVTKYLFCKGSFIITATTCYRSDYIAEFTHEKSMIPFPLKMGDLPLWLFLSLKGKFKYIDEKTTCYRILPQSASHFKEREKRIEYILNCQDVLFYFNSRFKLGISESVIHKLIHKRLIRNMASFDRVTFCSYYKKGIKQCPSLLFDIRTVMTFVVRMVLNQKY</sequence>
<dbReference type="GO" id="GO:0016758">
    <property type="term" value="F:hexosyltransferase activity"/>
    <property type="evidence" value="ECO:0007669"/>
    <property type="project" value="UniProtKB-ARBA"/>
</dbReference>
<dbReference type="EMBL" id="JAQMRD010000009">
    <property type="protein sequence ID" value="MDB9223119.1"/>
    <property type="molecule type" value="Genomic_DNA"/>
</dbReference>
<comment type="caution">
    <text evidence="2">The sequence shown here is derived from an EMBL/GenBank/DDBJ whole genome shotgun (WGS) entry which is preliminary data.</text>
</comment>
<dbReference type="PANTHER" id="PTHR22916">
    <property type="entry name" value="GLYCOSYLTRANSFERASE"/>
    <property type="match status" value="1"/>
</dbReference>
<dbReference type="RefSeq" id="WP_118122077.1">
    <property type="nucleotide sequence ID" value="NZ_CABJFF010000025.1"/>
</dbReference>
<evidence type="ECO:0000313" key="3">
    <source>
        <dbReference type="Proteomes" id="UP001212263"/>
    </source>
</evidence>
<dbReference type="PANTHER" id="PTHR22916:SF3">
    <property type="entry name" value="UDP-GLCNAC:BETAGAL BETA-1,3-N-ACETYLGLUCOSAMINYLTRANSFERASE-LIKE PROTEIN 1"/>
    <property type="match status" value="1"/>
</dbReference>
<organism evidence="2 3">
    <name type="scientific">Odoribacter splanchnicus</name>
    <dbReference type="NCBI Taxonomy" id="28118"/>
    <lineage>
        <taxon>Bacteria</taxon>
        <taxon>Pseudomonadati</taxon>
        <taxon>Bacteroidota</taxon>
        <taxon>Bacteroidia</taxon>
        <taxon>Bacteroidales</taxon>
        <taxon>Odoribacteraceae</taxon>
        <taxon>Odoribacter</taxon>
    </lineage>
</organism>
<gene>
    <name evidence="2" type="ORF">PN645_08885</name>
</gene>
<keyword evidence="2" id="KW-0808">Transferase</keyword>
<evidence type="ECO:0000259" key="1">
    <source>
        <dbReference type="Pfam" id="PF00535"/>
    </source>
</evidence>
<protein>
    <submittedName>
        <fullName evidence="2">Glycosyltransferase</fullName>
        <ecNumber evidence="2">2.4.-.-</ecNumber>
    </submittedName>
</protein>
<dbReference type="EC" id="2.4.-.-" evidence="2"/>
<dbReference type="InterPro" id="IPR001173">
    <property type="entry name" value="Glyco_trans_2-like"/>
</dbReference>
<proteinExistence type="predicted"/>
<dbReference type="SUPFAM" id="SSF53448">
    <property type="entry name" value="Nucleotide-diphospho-sugar transferases"/>
    <property type="match status" value="1"/>
</dbReference>